<feature type="domain" description="ABC transporter" evidence="7">
    <location>
        <begin position="6"/>
        <end position="108"/>
    </location>
</feature>
<name>A0A2J8AC83_9CHLO</name>
<evidence type="ECO:0000256" key="4">
    <source>
        <dbReference type="ARBA" id="ARBA00022989"/>
    </source>
</evidence>
<organism evidence="8 9">
    <name type="scientific">Tetrabaena socialis</name>
    <dbReference type="NCBI Taxonomy" id="47790"/>
    <lineage>
        <taxon>Eukaryota</taxon>
        <taxon>Viridiplantae</taxon>
        <taxon>Chlorophyta</taxon>
        <taxon>core chlorophytes</taxon>
        <taxon>Chlorophyceae</taxon>
        <taxon>CS clade</taxon>
        <taxon>Chlamydomonadales</taxon>
        <taxon>Tetrabaenaceae</taxon>
        <taxon>Tetrabaena</taxon>
    </lineage>
</organism>
<keyword evidence="2" id="KW-0813">Transport</keyword>
<dbReference type="AlphaFoldDB" id="A0A2J8AC83"/>
<comment type="subcellular location">
    <subcellularLocation>
        <location evidence="1">Membrane</location>
        <topology evidence="1">Multi-pass membrane protein</topology>
    </subcellularLocation>
</comment>
<dbReference type="InterPro" id="IPR050352">
    <property type="entry name" value="ABCG_transporters"/>
</dbReference>
<evidence type="ECO:0000256" key="6">
    <source>
        <dbReference type="SAM" id="SignalP"/>
    </source>
</evidence>
<keyword evidence="4" id="KW-1133">Transmembrane helix</keyword>
<proteinExistence type="predicted"/>
<evidence type="ECO:0000313" key="9">
    <source>
        <dbReference type="Proteomes" id="UP000236333"/>
    </source>
</evidence>
<dbReference type="Pfam" id="PF00005">
    <property type="entry name" value="ABC_tran"/>
    <property type="match status" value="1"/>
</dbReference>
<dbReference type="PANTHER" id="PTHR48041">
    <property type="entry name" value="ABC TRANSPORTER G FAMILY MEMBER 28"/>
    <property type="match status" value="1"/>
</dbReference>
<feature type="signal peptide" evidence="6">
    <location>
        <begin position="1"/>
        <end position="28"/>
    </location>
</feature>
<feature type="chain" id="PRO_5014443529" evidence="6">
    <location>
        <begin position="29"/>
        <end position="132"/>
    </location>
</feature>
<dbReference type="InterPro" id="IPR003439">
    <property type="entry name" value="ABC_transporter-like_ATP-bd"/>
</dbReference>
<protein>
    <submittedName>
        <fullName evidence="8">ABC transporter G family member 28</fullName>
    </submittedName>
</protein>
<dbReference type="Proteomes" id="UP000236333">
    <property type="component" value="Unassembled WGS sequence"/>
</dbReference>
<gene>
    <name evidence="8" type="ORF">TSOC_003155</name>
</gene>
<evidence type="ECO:0000313" key="8">
    <source>
        <dbReference type="EMBL" id="PNH10131.1"/>
    </source>
</evidence>
<dbReference type="GO" id="GO:0042626">
    <property type="term" value="F:ATPase-coupled transmembrane transporter activity"/>
    <property type="evidence" value="ECO:0007669"/>
    <property type="project" value="TreeGrafter"/>
</dbReference>
<dbReference type="GO" id="GO:0005524">
    <property type="term" value="F:ATP binding"/>
    <property type="evidence" value="ECO:0007669"/>
    <property type="project" value="InterPro"/>
</dbReference>
<dbReference type="GO" id="GO:0016020">
    <property type="term" value="C:membrane"/>
    <property type="evidence" value="ECO:0007669"/>
    <property type="project" value="UniProtKB-SubCell"/>
</dbReference>
<keyword evidence="9" id="KW-1185">Reference proteome</keyword>
<keyword evidence="5" id="KW-0472">Membrane</keyword>
<dbReference type="GO" id="GO:0016887">
    <property type="term" value="F:ATP hydrolysis activity"/>
    <property type="evidence" value="ECO:0007669"/>
    <property type="project" value="InterPro"/>
</dbReference>
<dbReference type="EMBL" id="PGGS01000065">
    <property type="protein sequence ID" value="PNH10131.1"/>
    <property type="molecule type" value="Genomic_DNA"/>
</dbReference>
<dbReference type="PANTHER" id="PTHR48041:SF91">
    <property type="entry name" value="ABC TRANSPORTER G FAMILY MEMBER 28"/>
    <property type="match status" value="1"/>
</dbReference>
<accession>A0A2J8AC83</accession>
<keyword evidence="3" id="KW-0812">Transmembrane</keyword>
<evidence type="ECO:0000256" key="5">
    <source>
        <dbReference type="ARBA" id="ARBA00023136"/>
    </source>
</evidence>
<dbReference type="SUPFAM" id="SSF52540">
    <property type="entry name" value="P-loop containing nucleoside triphosphate hydrolases"/>
    <property type="match status" value="1"/>
</dbReference>
<dbReference type="Gene3D" id="3.40.50.300">
    <property type="entry name" value="P-loop containing nucleotide triphosphate hydrolases"/>
    <property type="match status" value="1"/>
</dbReference>
<reference evidence="8 9" key="1">
    <citation type="journal article" date="2017" name="Mol. Biol. Evol.">
        <title>The 4-celled Tetrabaena socialis nuclear genome reveals the essential components for genetic control of cell number at the origin of multicellularity in the volvocine lineage.</title>
        <authorList>
            <person name="Featherston J."/>
            <person name="Arakaki Y."/>
            <person name="Hanschen E.R."/>
            <person name="Ferris P.J."/>
            <person name="Michod R.E."/>
            <person name="Olson B.J.S.C."/>
            <person name="Nozaki H."/>
            <person name="Durand P.M."/>
        </authorList>
    </citation>
    <scope>NUCLEOTIDE SEQUENCE [LARGE SCALE GENOMIC DNA]</scope>
    <source>
        <strain evidence="8 9">NIES-571</strain>
    </source>
</reference>
<evidence type="ECO:0000256" key="3">
    <source>
        <dbReference type="ARBA" id="ARBA00022692"/>
    </source>
</evidence>
<keyword evidence="6" id="KW-0732">Signal</keyword>
<dbReference type="OrthoDB" id="66620at2759"/>
<evidence type="ECO:0000256" key="1">
    <source>
        <dbReference type="ARBA" id="ARBA00004141"/>
    </source>
</evidence>
<evidence type="ECO:0000259" key="7">
    <source>
        <dbReference type="Pfam" id="PF00005"/>
    </source>
</evidence>
<dbReference type="InterPro" id="IPR027417">
    <property type="entry name" value="P-loop_NTPase"/>
</dbReference>
<comment type="caution">
    <text evidence="8">The sequence shown here is derived from an EMBL/GenBank/DDBJ whole genome shotgun (WGS) entry which is preliminary data.</text>
</comment>
<evidence type="ECO:0000256" key="2">
    <source>
        <dbReference type="ARBA" id="ARBA00022448"/>
    </source>
</evidence>
<sequence length="132" mass="14558">MWARSTLLGPSGCGKTTLILLLSGRMSAAVSVFNSVGETVALTETRYRRKLGFVPQDDVLHSDLTVRENLEYSAHLKLPRSTSHTERHMVVDEALCTLGMSDMQDRLTGSVEENGAVPGWCWGAAIHRQEWG</sequence>